<proteinExistence type="predicted"/>
<dbReference type="EMBL" id="CP001635">
    <property type="protein sequence ID" value="ACS19082.1"/>
    <property type="molecule type" value="Genomic_DNA"/>
</dbReference>
<feature type="compositionally biased region" description="Basic and acidic residues" evidence="1">
    <location>
        <begin position="1"/>
        <end position="20"/>
    </location>
</feature>
<dbReference type="InterPro" id="IPR036390">
    <property type="entry name" value="WH_DNA-bd_sf"/>
</dbReference>
<dbReference type="HOGENOM" id="CLU_2406550_0_0_4"/>
<dbReference type="KEGG" id="vap:Vapar_2456"/>
<accession>C5CJM9</accession>
<evidence type="ECO:0000313" key="2">
    <source>
        <dbReference type="EMBL" id="ACS19082.1"/>
    </source>
</evidence>
<dbReference type="SUPFAM" id="SSF46785">
    <property type="entry name" value="Winged helix' DNA-binding domain"/>
    <property type="match status" value="1"/>
</dbReference>
<dbReference type="OrthoDB" id="9156035at2"/>
<dbReference type="InterPro" id="IPR036388">
    <property type="entry name" value="WH-like_DNA-bd_sf"/>
</dbReference>
<dbReference type="AlphaFoldDB" id="C5CJM9"/>
<name>C5CJM9_VARPS</name>
<feature type="region of interest" description="Disordered" evidence="1">
    <location>
        <begin position="1"/>
        <end position="26"/>
    </location>
</feature>
<protein>
    <submittedName>
        <fullName evidence="2">Putative transcriptional regulator, AsnC family</fullName>
    </submittedName>
</protein>
<organism evidence="2">
    <name type="scientific">Variovorax paradoxus (strain S110)</name>
    <dbReference type="NCBI Taxonomy" id="543728"/>
    <lineage>
        <taxon>Bacteria</taxon>
        <taxon>Pseudomonadati</taxon>
        <taxon>Pseudomonadota</taxon>
        <taxon>Betaproteobacteria</taxon>
        <taxon>Burkholderiales</taxon>
        <taxon>Comamonadaceae</taxon>
        <taxon>Variovorax</taxon>
    </lineage>
</organism>
<reference evidence="2" key="1">
    <citation type="submission" date="2009-06" db="EMBL/GenBank/DDBJ databases">
        <title>Complete sequence of chromosome 1 of Variovorax paradoxus S110.</title>
        <authorList>
            <consortium name="US DOE Joint Genome Institute"/>
            <person name="Lucas S."/>
            <person name="Copeland A."/>
            <person name="Lapidus A."/>
            <person name="Glavina del Rio T."/>
            <person name="Tice H."/>
            <person name="Bruce D."/>
            <person name="Goodwin L."/>
            <person name="Pitluck S."/>
            <person name="Chertkov O."/>
            <person name="Brettin T."/>
            <person name="Detter J.C."/>
            <person name="Han C."/>
            <person name="Larimer F."/>
            <person name="Land M."/>
            <person name="Hauser L."/>
            <person name="Kyrpides N."/>
            <person name="Ovchinnikova G."/>
            <person name="Orwin P."/>
            <person name="Leadbetter J.R."/>
            <person name="Spain J.C."/>
            <person name="Han J.I."/>
        </authorList>
    </citation>
    <scope>NUCLEOTIDE SEQUENCE</scope>
    <source>
        <strain evidence="2">S110</strain>
    </source>
</reference>
<dbReference type="Gene3D" id="1.10.10.10">
    <property type="entry name" value="Winged helix-like DNA-binding domain superfamily/Winged helix DNA-binding domain"/>
    <property type="match status" value="1"/>
</dbReference>
<dbReference type="STRING" id="543728.Vapar_2456"/>
<sequence length="94" mass="10425">MNMHIEMFDMPRARRTDPETSHAAAERAGQFALSHAARILAVLRNEGAGTPEHISRFTGLSIVQVDRRLSEMQAKGLIRTTGAVHNGFRAWEAV</sequence>
<gene>
    <name evidence="2" type="ordered locus">Vapar_2456</name>
</gene>
<evidence type="ECO:0000256" key="1">
    <source>
        <dbReference type="SAM" id="MobiDB-lite"/>
    </source>
</evidence>